<dbReference type="Gene3D" id="3.30.70.1450">
    <property type="entry name" value="Regulator of K+ conductance, C-terminal domain"/>
    <property type="match status" value="1"/>
</dbReference>
<dbReference type="InterPro" id="IPR036721">
    <property type="entry name" value="RCK_C_sf"/>
</dbReference>
<dbReference type="Pfam" id="PF02080">
    <property type="entry name" value="TrkA_C"/>
    <property type="match status" value="1"/>
</dbReference>
<dbReference type="AlphaFoldDB" id="A0A926NAB3"/>
<dbReference type="GO" id="GO:0006813">
    <property type="term" value="P:potassium ion transport"/>
    <property type="evidence" value="ECO:0007669"/>
    <property type="project" value="InterPro"/>
</dbReference>
<dbReference type="InterPro" id="IPR036291">
    <property type="entry name" value="NAD(P)-bd_dom_sf"/>
</dbReference>
<dbReference type="InterPro" id="IPR050721">
    <property type="entry name" value="Trk_Ktr_HKT_K-transport"/>
</dbReference>
<protein>
    <submittedName>
        <fullName evidence="3">TrkA family potassium uptake protein</fullName>
    </submittedName>
</protein>
<evidence type="ECO:0000259" key="2">
    <source>
        <dbReference type="PROSITE" id="PS51202"/>
    </source>
</evidence>
<dbReference type="RefSeq" id="WP_191138669.1">
    <property type="nucleotide sequence ID" value="NZ_JACXAG020000001.1"/>
</dbReference>
<organism evidence="3 4">
    <name type="scientific">Polycladospora coralii</name>
    <dbReference type="NCBI Taxonomy" id="2771432"/>
    <lineage>
        <taxon>Bacteria</taxon>
        <taxon>Bacillati</taxon>
        <taxon>Bacillota</taxon>
        <taxon>Bacilli</taxon>
        <taxon>Bacillales</taxon>
        <taxon>Thermoactinomycetaceae</taxon>
        <taxon>Polycladospora</taxon>
    </lineage>
</organism>
<evidence type="ECO:0000259" key="1">
    <source>
        <dbReference type="PROSITE" id="PS51201"/>
    </source>
</evidence>
<dbReference type="GO" id="GO:0008324">
    <property type="term" value="F:monoatomic cation transmembrane transporter activity"/>
    <property type="evidence" value="ECO:0007669"/>
    <property type="project" value="InterPro"/>
</dbReference>
<dbReference type="Proteomes" id="UP000661691">
    <property type="component" value="Unassembled WGS sequence"/>
</dbReference>
<evidence type="ECO:0000313" key="3">
    <source>
        <dbReference type="EMBL" id="MBD1372817.1"/>
    </source>
</evidence>
<dbReference type="SUPFAM" id="SSF116726">
    <property type="entry name" value="TrkA C-terminal domain-like"/>
    <property type="match status" value="1"/>
</dbReference>
<feature type="domain" description="RCK N-terminal" evidence="1">
    <location>
        <begin position="2"/>
        <end position="118"/>
    </location>
</feature>
<dbReference type="InterPro" id="IPR003148">
    <property type="entry name" value="RCK_N"/>
</dbReference>
<evidence type="ECO:0000313" key="4">
    <source>
        <dbReference type="Proteomes" id="UP000661691"/>
    </source>
</evidence>
<dbReference type="Gene3D" id="3.40.50.720">
    <property type="entry name" value="NAD(P)-binding Rossmann-like Domain"/>
    <property type="match status" value="1"/>
</dbReference>
<keyword evidence="4" id="KW-1185">Reference proteome</keyword>
<accession>A0A926NAB3</accession>
<dbReference type="SUPFAM" id="SSF51735">
    <property type="entry name" value="NAD(P)-binding Rossmann-fold domains"/>
    <property type="match status" value="1"/>
</dbReference>
<dbReference type="Pfam" id="PF02254">
    <property type="entry name" value="TrkA_N"/>
    <property type="match status" value="1"/>
</dbReference>
<gene>
    <name evidence="3" type="ORF">IC620_10665</name>
</gene>
<dbReference type="PROSITE" id="PS51202">
    <property type="entry name" value="RCK_C"/>
    <property type="match status" value="1"/>
</dbReference>
<name>A0A926NAB3_9BACL</name>
<comment type="caution">
    <text evidence="3">The sequence shown here is derived from an EMBL/GenBank/DDBJ whole genome shotgun (WGS) entry which is preliminary data.</text>
</comment>
<dbReference type="PANTHER" id="PTHR43833">
    <property type="entry name" value="POTASSIUM CHANNEL PROTEIN 2-RELATED-RELATED"/>
    <property type="match status" value="1"/>
</dbReference>
<proteinExistence type="predicted"/>
<reference evidence="3" key="1">
    <citation type="submission" date="2020-09" db="EMBL/GenBank/DDBJ databases">
        <title>A novel bacterium of genus Hazenella, isolated from South China Sea.</title>
        <authorList>
            <person name="Huang H."/>
            <person name="Mo K."/>
            <person name="Hu Y."/>
        </authorList>
    </citation>
    <scope>NUCLEOTIDE SEQUENCE</scope>
    <source>
        <strain evidence="3">IB182357</strain>
    </source>
</reference>
<dbReference type="EMBL" id="JACXAH010000014">
    <property type="protein sequence ID" value="MBD1372817.1"/>
    <property type="molecule type" value="Genomic_DNA"/>
</dbReference>
<dbReference type="PROSITE" id="PS51201">
    <property type="entry name" value="RCK_N"/>
    <property type="match status" value="1"/>
</dbReference>
<dbReference type="InterPro" id="IPR006037">
    <property type="entry name" value="RCK_C"/>
</dbReference>
<sequence>MSKTFAIIGIGRFGGSVAKTLHSMGYEVLAIDSDTQRVQDISQIVTHAVEADSTDESALKALGIQNIDVVVVSIGKDIQSSIMTTLLVKEMGIHKVVVKAQNELHGKVLEKIGADRVVYPERDMGVRVVHNLISPNILDYVELSKDYSIVEIIARKYLGGKSLQELDIRARFGCNVMAIKSDEKFNIAPLATDAIKEGDMLVVIGHNDDLRKFREKADQDD</sequence>
<feature type="domain" description="RCK C-terminal" evidence="2">
    <location>
        <begin position="135"/>
        <end position="219"/>
    </location>
</feature>
<dbReference type="PANTHER" id="PTHR43833:SF7">
    <property type="entry name" value="KTR SYSTEM POTASSIUM UPTAKE PROTEIN C"/>
    <property type="match status" value="1"/>
</dbReference>